<evidence type="ECO:0000256" key="5">
    <source>
        <dbReference type="ARBA" id="ARBA00022989"/>
    </source>
</evidence>
<evidence type="ECO:0000313" key="9">
    <source>
        <dbReference type="EMBL" id="MBC1937136.1"/>
    </source>
</evidence>
<keyword evidence="3" id="KW-1003">Cell membrane</keyword>
<proteinExistence type="inferred from homology"/>
<dbReference type="PANTHER" id="PTHR32309:SF13">
    <property type="entry name" value="FERRIC ENTEROBACTIN TRANSPORT PROTEIN FEPE"/>
    <property type="match status" value="1"/>
</dbReference>
<dbReference type="GO" id="GO:0005886">
    <property type="term" value="C:plasma membrane"/>
    <property type="evidence" value="ECO:0007669"/>
    <property type="project" value="UniProtKB-SubCell"/>
</dbReference>
<reference evidence="9 10" key="1">
    <citation type="submission" date="2020-03" db="EMBL/GenBank/DDBJ databases">
        <title>Soil Listeria distribution.</title>
        <authorList>
            <person name="Liao J."/>
            <person name="Wiedmann M."/>
        </authorList>
    </citation>
    <scope>NUCLEOTIDE SEQUENCE [LARGE SCALE GENOMIC DNA]</scope>
    <source>
        <strain evidence="9 10">FSL L7-0741</strain>
    </source>
</reference>
<evidence type="ECO:0000259" key="8">
    <source>
        <dbReference type="Pfam" id="PF02706"/>
    </source>
</evidence>
<evidence type="ECO:0000256" key="7">
    <source>
        <dbReference type="SAM" id="Phobius"/>
    </source>
</evidence>
<evidence type="ECO:0000256" key="4">
    <source>
        <dbReference type="ARBA" id="ARBA00022692"/>
    </source>
</evidence>
<name>A0A7X1CQK7_9LIST</name>
<dbReference type="EMBL" id="JAARWN010000013">
    <property type="protein sequence ID" value="MBC1937136.1"/>
    <property type="molecule type" value="Genomic_DNA"/>
</dbReference>
<feature type="domain" description="Polysaccharide chain length determinant N-terminal" evidence="8">
    <location>
        <begin position="7"/>
        <end position="92"/>
    </location>
</feature>
<accession>A0A7X1CQK7</accession>
<dbReference type="InterPro" id="IPR003856">
    <property type="entry name" value="LPS_length_determ_N"/>
</dbReference>
<protein>
    <submittedName>
        <fullName evidence="9">Capsule biosynthesis protein CapA</fullName>
    </submittedName>
</protein>
<evidence type="ECO:0000256" key="6">
    <source>
        <dbReference type="ARBA" id="ARBA00023136"/>
    </source>
</evidence>
<dbReference type="Pfam" id="PF02706">
    <property type="entry name" value="Wzz"/>
    <property type="match status" value="1"/>
</dbReference>
<feature type="transmembrane region" description="Helical" evidence="7">
    <location>
        <begin position="168"/>
        <end position="188"/>
    </location>
</feature>
<comment type="subcellular location">
    <subcellularLocation>
        <location evidence="1">Cell membrane</location>
        <topology evidence="1">Multi-pass membrane protein</topology>
    </subcellularLocation>
</comment>
<keyword evidence="5 7" id="KW-1133">Transmembrane helix</keyword>
<evidence type="ECO:0000256" key="2">
    <source>
        <dbReference type="ARBA" id="ARBA00006683"/>
    </source>
</evidence>
<organism evidence="9 10">
    <name type="scientific">Listeria grandensis</name>
    <dbReference type="NCBI Taxonomy" id="1494963"/>
    <lineage>
        <taxon>Bacteria</taxon>
        <taxon>Bacillati</taxon>
        <taxon>Bacillota</taxon>
        <taxon>Bacilli</taxon>
        <taxon>Bacillales</taxon>
        <taxon>Listeriaceae</taxon>
        <taxon>Listeria</taxon>
    </lineage>
</organism>
<dbReference type="RefSeq" id="WP_185410652.1">
    <property type="nucleotide sequence ID" value="NZ_JAARRE010000010.1"/>
</dbReference>
<dbReference type="InterPro" id="IPR050445">
    <property type="entry name" value="Bact_polysacc_biosynth/exp"/>
</dbReference>
<evidence type="ECO:0000313" key="10">
    <source>
        <dbReference type="Proteomes" id="UP000535908"/>
    </source>
</evidence>
<evidence type="ECO:0000256" key="1">
    <source>
        <dbReference type="ARBA" id="ARBA00004651"/>
    </source>
</evidence>
<sequence length="221" mass="24336">MRQVITINSFLRGLKKMWSLLIIIPVVLILVTAVSTLWAKPIYTSSTQVLVTTTTQKDEMQSFEGVRTSIQLSNTFSTTLASARTMQGVIDKYKLDITPSELAKKVTVASGENSLVYTITVTDRDPSKIKQLTNGIAEVSQKDFTKLFSSTKMVVLEKASTPVEASNLIKYILAGMFGIVLAFVLIILQASYDNTIRQKVAIDELGITFLGDMPFIKGGKE</sequence>
<keyword evidence="4 7" id="KW-0812">Transmembrane</keyword>
<comment type="caution">
    <text evidence="9">The sequence shown here is derived from an EMBL/GenBank/DDBJ whole genome shotgun (WGS) entry which is preliminary data.</text>
</comment>
<evidence type="ECO:0000256" key="3">
    <source>
        <dbReference type="ARBA" id="ARBA00022475"/>
    </source>
</evidence>
<keyword evidence="6 7" id="KW-0472">Membrane</keyword>
<dbReference type="GO" id="GO:0004713">
    <property type="term" value="F:protein tyrosine kinase activity"/>
    <property type="evidence" value="ECO:0007669"/>
    <property type="project" value="TreeGrafter"/>
</dbReference>
<dbReference type="AlphaFoldDB" id="A0A7X1CQK7"/>
<comment type="similarity">
    <text evidence="2">Belongs to the CpsC/CapA family.</text>
</comment>
<gene>
    <name evidence="9" type="ORF">HCA69_12215</name>
</gene>
<dbReference type="PANTHER" id="PTHR32309">
    <property type="entry name" value="TYROSINE-PROTEIN KINASE"/>
    <property type="match status" value="1"/>
</dbReference>
<dbReference type="Proteomes" id="UP000535908">
    <property type="component" value="Unassembled WGS sequence"/>
</dbReference>